<dbReference type="AlphaFoldDB" id="A0A0M2NC79"/>
<accession>A0A0M2NC79</accession>
<dbReference type="GO" id="GO:0004476">
    <property type="term" value="F:mannose-6-phosphate isomerase activity"/>
    <property type="evidence" value="ECO:0007669"/>
    <property type="project" value="UniProtKB-EC"/>
</dbReference>
<proteinExistence type="predicted"/>
<gene>
    <name evidence="1" type="ORF">CHK_2152</name>
</gene>
<dbReference type="STRING" id="270498.CHK_2152"/>
<dbReference type="SUPFAM" id="SSF51182">
    <property type="entry name" value="RmlC-like cupins"/>
    <property type="match status" value="1"/>
</dbReference>
<dbReference type="RefSeq" id="WP_046443991.1">
    <property type="nucleotide sequence ID" value="NZ_LAYJ01000112.1"/>
</dbReference>
<protein>
    <submittedName>
        <fullName evidence="1">Mannose-6-phosphate isomerase</fullName>
        <ecNumber evidence="1">5.3.1.8</ecNumber>
    </submittedName>
</protein>
<dbReference type="InterPro" id="IPR011051">
    <property type="entry name" value="RmlC_Cupin_sf"/>
</dbReference>
<comment type="caution">
    <text evidence="1">The sequence shown here is derived from an EMBL/GenBank/DDBJ whole genome shotgun (WGS) entry which is preliminary data.</text>
</comment>
<organism evidence="1 2">
    <name type="scientific">Christensenella hongkongensis</name>
    <dbReference type="NCBI Taxonomy" id="270498"/>
    <lineage>
        <taxon>Bacteria</taxon>
        <taxon>Bacillati</taxon>
        <taxon>Bacillota</taxon>
        <taxon>Clostridia</taxon>
        <taxon>Christensenellales</taxon>
        <taxon>Christensenellaceae</taxon>
        <taxon>Christensenella</taxon>
    </lineage>
</organism>
<reference evidence="1 2" key="1">
    <citation type="submission" date="2015-04" db="EMBL/GenBank/DDBJ databases">
        <title>Draft genome sequence of bacteremic isolate Catabacter hongkongensis type strain HKU16T.</title>
        <authorList>
            <person name="Lau S.K."/>
            <person name="Teng J.L."/>
            <person name="Huang Y."/>
            <person name="Curreem S.O."/>
            <person name="Tsui S.K."/>
            <person name="Woo P.C."/>
        </authorList>
    </citation>
    <scope>NUCLEOTIDE SEQUENCE [LARGE SCALE GENOMIC DNA]</scope>
    <source>
        <strain evidence="1 2">HKU16</strain>
    </source>
</reference>
<dbReference type="Gene3D" id="2.60.120.10">
    <property type="entry name" value="Jelly Rolls"/>
    <property type="match status" value="1"/>
</dbReference>
<keyword evidence="1" id="KW-0413">Isomerase</keyword>
<keyword evidence="2" id="KW-1185">Reference proteome</keyword>
<dbReference type="EC" id="5.3.1.8" evidence="1"/>
<evidence type="ECO:0000313" key="2">
    <source>
        <dbReference type="Proteomes" id="UP000034076"/>
    </source>
</evidence>
<name>A0A0M2NC79_9FIRM</name>
<dbReference type="InterPro" id="IPR014710">
    <property type="entry name" value="RmlC-like_jellyroll"/>
</dbReference>
<sequence length="597" mass="69232">MPLYEGRQNVENHIKVSEDTKNAIVFGPEGVFAQMAQAIGTASGAVALDGWYGVDFDAVVEGIKKAGADAEFVNINDVFLPVDEIMDYKQEFITDDPGFGYCNLDGRISDLMDAQKLEALRKRLKSGVVVYGYGAAVPELFSDYDITYYLDKTRQPLLWQMWDGKLVPFACDAPRKEYDWKEYYYCDYYLLHFQKHFLIDKMDYYVEAVKTEDLKVIPRNAYDEIIKTMLDYPVKEVEIYQPGPWGAYRYKDFWEIEGLECNAWNEVAGPELSILIDIGAEQMINLPFVNLMQYPQRLVGSYVHEKYPHLFPLDAWLDDGYFPEKTPAERISMPIHTHPGTEYVKTHFNEPLGRYETYYIAEAYEGANTWMGFYNDADLEQWEKKCRESNNLKEIGDWKDYVCNWESREGDLYLIPPGTDHGHGGNQMVLELDTCPSIAGTEYSFFSYDFARNSWDDNTKTMTGKPLKMHMDHSFNVSKFRREDYVDEKLRARPSVVKWTKDYFIERYSSVPEMPFEIERIHYSKKGEYDTQGKFCHIVTLTVGKNAKIYSRKNPERCTTINLFQAAVIPADFGEYAVESETGEGRNTITLVRWKKG</sequence>
<dbReference type="Proteomes" id="UP000034076">
    <property type="component" value="Unassembled WGS sequence"/>
</dbReference>
<dbReference type="EMBL" id="LAYJ01000112">
    <property type="protein sequence ID" value="KKI50089.1"/>
    <property type="molecule type" value="Genomic_DNA"/>
</dbReference>
<evidence type="ECO:0000313" key="1">
    <source>
        <dbReference type="EMBL" id="KKI50089.1"/>
    </source>
</evidence>
<dbReference type="OrthoDB" id="9808275at2"/>